<dbReference type="Proteomes" id="UP000244855">
    <property type="component" value="Unassembled WGS sequence"/>
</dbReference>
<dbReference type="OrthoDB" id="5289641at2759"/>
<feature type="region of interest" description="Disordered" evidence="1">
    <location>
        <begin position="1"/>
        <end position="37"/>
    </location>
</feature>
<name>A0A2V1D6J6_9PLEO</name>
<keyword evidence="3" id="KW-1185">Reference proteome</keyword>
<feature type="compositionally biased region" description="Polar residues" evidence="1">
    <location>
        <begin position="1"/>
        <end position="19"/>
    </location>
</feature>
<dbReference type="PANTHER" id="PTHR39697:SF2">
    <property type="entry name" value="CYANOVIRIN-N DOMAIN-CONTAINING PROTEIN"/>
    <property type="match status" value="1"/>
</dbReference>
<evidence type="ECO:0000256" key="1">
    <source>
        <dbReference type="SAM" id="MobiDB-lite"/>
    </source>
</evidence>
<organism evidence="2 3">
    <name type="scientific">Periconia macrospinosa</name>
    <dbReference type="NCBI Taxonomy" id="97972"/>
    <lineage>
        <taxon>Eukaryota</taxon>
        <taxon>Fungi</taxon>
        <taxon>Dikarya</taxon>
        <taxon>Ascomycota</taxon>
        <taxon>Pezizomycotina</taxon>
        <taxon>Dothideomycetes</taxon>
        <taxon>Pleosporomycetidae</taxon>
        <taxon>Pleosporales</taxon>
        <taxon>Massarineae</taxon>
        <taxon>Periconiaceae</taxon>
        <taxon>Periconia</taxon>
    </lineage>
</organism>
<dbReference type="AlphaFoldDB" id="A0A2V1D6J6"/>
<dbReference type="EMBL" id="KZ805575">
    <property type="protein sequence ID" value="PVH93665.1"/>
    <property type="molecule type" value="Genomic_DNA"/>
</dbReference>
<reference evidence="2 3" key="1">
    <citation type="journal article" date="2018" name="Sci. Rep.">
        <title>Comparative genomics provides insights into the lifestyle and reveals functional heterogeneity of dark septate endophytic fungi.</title>
        <authorList>
            <person name="Knapp D.G."/>
            <person name="Nemeth J.B."/>
            <person name="Barry K."/>
            <person name="Hainaut M."/>
            <person name="Henrissat B."/>
            <person name="Johnson J."/>
            <person name="Kuo A."/>
            <person name="Lim J.H.P."/>
            <person name="Lipzen A."/>
            <person name="Nolan M."/>
            <person name="Ohm R.A."/>
            <person name="Tamas L."/>
            <person name="Grigoriev I.V."/>
            <person name="Spatafora J.W."/>
            <person name="Nagy L.G."/>
            <person name="Kovacs G.M."/>
        </authorList>
    </citation>
    <scope>NUCLEOTIDE SEQUENCE [LARGE SCALE GENOMIC DNA]</scope>
    <source>
        <strain evidence="2 3">DSE2036</strain>
    </source>
</reference>
<evidence type="ECO:0000313" key="3">
    <source>
        <dbReference type="Proteomes" id="UP000244855"/>
    </source>
</evidence>
<evidence type="ECO:0000313" key="2">
    <source>
        <dbReference type="EMBL" id="PVH93665.1"/>
    </source>
</evidence>
<dbReference type="InterPro" id="IPR035992">
    <property type="entry name" value="Ricin_B-like_lectins"/>
</dbReference>
<dbReference type="SUPFAM" id="SSF50370">
    <property type="entry name" value="Ricin B-like lectins"/>
    <property type="match status" value="1"/>
</dbReference>
<accession>A0A2V1D6J6</accession>
<protein>
    <submittedName>
        <fullName evidence="2">Uncharacterized protein</fullName>
    </submittedName>
</protein>
<sequence>MSASTDTSQSLAPSSQTALSIDDTAPTTSPPRPGKTYIIRSRSTSKVITFLGGSVVLCPPGSLGTYRWTCVETADNWLGFQDPASGMYLGYDSHAWLQCQAKSHGEREYLAPRERPSGGFVLLVLVEGHVLPVGVRTRRKSGKWDASGSEVMEEGVKIREWRAEAISWDFVEV</sequence>
<dbReference type="PANTHER" id="PTHR39697">
    <property type="entry name" value="RICIN B LECTIN DOMAIN-CONTAINING PROTEIN-RELATED"/>
    <property type="match status" value="1"/>
</dbReference>
<gene>
    <name evidence="2" type="ORF">DM02DRAFT_541080</name>
</gene>
<proteinExistence type="predicted"/>